<reference evidence="5" key="1">
    <citation type="submission" date="2017-09" db="EMBL/GenBank/DDBJ databases">
        <title>Depth-based differentiation of microbial function through sediment-hosted aquifers and enrichment of novel symbionts in the deep terrestrial subsurface.</title>
        <authorList>
            <person name="Probst A.J."/>
            <person name="Ladd B."/>
            <person name="Jarett J.K."/>
            <person name="Geller-Mcgrath D.E."/>
            <person name="Sieber C.M.K."/>
            <person name="Emerson J.B."/>
            <person name="Anantharaman K."/>
            <person name="Thomas B.C."/>
            <person name="Malmstrom R."/>
            <person name="Stieglmeier M."/>
            <person name="Klingl A."/>
            <person name="Woyke T."/>
            <person name="Ryan C.M."/>
            <person name="Banfield J.F."/>
        </authorList>
    </citation>
    <scope>NUCLEOTIDE SEQUENCE [LARGE SCALE GENOMIC DNA]</scope>
</reference>
<protein>
    <submittedName>
        <fullName evidence="4">FAD synthase</fullName>
    </submittedName>
</protein>
<sequence length="130" mass="14972">MKKIIVFGSFDPLHKGHIDFFKQAKKLGDYLVVVVARDESIKKIKNHKPRAKEQDRLKVVEKISVVDRAILGDREDYGRVLDQQKPDIIAVGYDQKIPAGLKDKLREYKIVTLKPFKPEVFKSSKIIAKE</sequence>
<dbReference type="InterPro" id="IPR014729">
    <property type="entry name" value="Rossmann-like_a/b/a_fold"/>
</dbReference>
<gene>
    <name evidence="4" type="ORF">COT77_03205</name>
</gene>
<dbReference type="InterPro" id="IPR004821">
    <property type="entry name" value="Cyt_trans-like"/>
</dbReference>
<keyword evidence="2" id="KW-0548">Nucleotidyltransferase</keyword>
<evidence type="ECO:0000313" key="5">
    <source>
        <dbReference type="Proteomes" id="UP000228596"/>
    </source>
</evidence>
<dbReference type="SUPFAM" id="SSF52374">
    <property type="entry name" value="Nucleotidylyl transferase"/>
    <property type="match status" value="1"/>
</dbReference>
<dbReference type="AlphaFoldDB" id="A0A2M6WWD7"/>
<dbReference type="EMBL" id="PEZV01000036">
    <property type="protein sequence ID" value="PIT97097.1"/>
    <property type="molecule type" value="Genomic_DNA"/>
</dbReference>
<evidence type="ECO:0000256" key="2">
    <source>
        <dbReference type="ARBA" id="ARBA00022695"/>
    </source>
</evidence>
<name>A0A2M6WWD7_9BACT</name>
<dbReference type="Gene3D" id="3.40.50.620">
    <property type="entry name" value="HUPs"/>
    <property type="match status" value="1"/>
</dbReference>
<dbReference type="NCBIfam" id="TIGR00125">
    <property type="entry name" value="cyt_tran_rel"/>
    <property type="match status" value="1"/>
</dbReference>
<dbReference type="Proteomes" id="UP000228596">
    <property type="component" value="Unassembled WGS sequence"/>
</dbReference>
<evidence type="ECO:0000259" key="3">
    <source>
        <dbReference type="Pfam" id="PF01467"/>
    </source>
</evidence>
<dbReference type="GO" id="GO:0016779">
    <property type="term" value="F:nucleotidyltransferase activity"/>
    <property type="evidence" value="ECO:0007669"/>
    <property type="project" value="UniProtKB-KW"/>
</dbReference>
<dbReference type="PANTHER" id="PTHR43793">
    <property type="entry name" value="FAD SYNTHASE"/>
    <property type="match status" value="1"/>
</dbReference>
<feature type="domain" description="Cytidyltransferase-like" evidence="3">
    <location>
        <begin position="6"/>
        <end position="115"/>
    </location>
</feature>
<organism evidence="4 5">
    <name type="scientific">Candidatus Berkelbacteria bacterium CG10_big_fil_rev_8_21_14_0_10_41_12</name>
    <dbReference type="NCBI Taxonomy" id="1974513"/>
    <lineage>
        <taxon>Bacteria</taxon>
        <taxon>Candidatus Berkelbacteria</taxon>
    </lineage>
</organism>
<keyword evidence="1" id="KW-0808">Transferase</keyword>
<dbReference type="Pfam" id="PF01467">
    <property type="entry name" value="CTP_transf_like"/>
    <property type="match status" value="1"/>
</dbReference>
<comment type="caution">
    <text evidence="4">The sequence shown here is derived from an EMBL/GenBank/DDBJ whole genome shotgun (WGS) entry which is preliminary data.</text>
</comment>
<evidence type="ECO:0000313" key="4">
    <source>
        <dbReference type="EMBL" id="PIT97097.1"/>
    </source>
</evidence>
<dbReference type="PANTHER" id="PTHR43793:SF1">
    <property type="entry name" value="FAD SYNTHASE"/>
    <property type="match status" value="1"/>
</dbReference>
<accession>A0A2M6WWD7</accession>
<dbReference type="InterPro" id="IPR050385">
    <property type="entry name" value="Archaeal_FAD_synthase"/>
</dbReference>
<evidence type="ECO:0000256" key="1">
    <source>
        <dbReference type="ARBA" id="ARBA00022679"/>
    </source>
</evidence>
<proteinExistence type="predicted"/>